<evidence type="ECO:0000256" key="4">
    <source>
        <dbReference type="ARBA" id="ARBA00022723"/>
    </source>
</evidence>
<dbReference type="InterPro" id="IPR002401">
    <property type="entry name" value="Cyt_P450_E_grp-I"/>
</dbReference>
<evidence type="ECO:0000256" key="2">
    <source>
        <dbReference type="ARBA" id="ARBA00010617"/>
    </source>
</evidence>
<accession>A0A1R3I3R8</accession>
<dbReference type="InterPro" id="IPR017972">
    <property type="entry name" value="Cyt_P450_CS"/>
</dbReference>
<dbReference type="InterPro" id="IPR036396">
    <property type="entry name" value="Cyt_P450_sf"/>
</dbReference>
<keyword evidence="5" id="KW-1133">Transmembrane helix</keyword>
<dbReference type="PANTHER" id="PTHR24286:SF196">
    <property type="entry name" value="BETA-AMYRIN 11-OXIDASE-LIKE"/>
    <property type="match status" value="1"/>
</dbReference>
<dbReference type="EMBL" id="AWWV01010777">
    <property type="protein sequence ID" value="OMO77226.1"/>
    <property type="molecule type" value="Genomic_DNA"/>
</dbReference>
<dbReference type="OrthoDB" id="1470350at2759"/>
<comment type="cofactor">
    <cofactor evidence="7">
        <name>heme</name>
        <dbReference type="ChEBI" id="CHEBI:30413"/>
    </cofactor>
</comment>
<evidence type="ECO:0000313" key="10">
    <source>
        <dbReference type="Proteomes" id="UP000188268"/>
    </source>
</evidence>
<feature type="binding site" description="axial binding residue" evidence="7">
    <location>
        <position position="431"/>
    </location>
    <ligand>
        <name>heme</name>
        <dbReference type="ChEBI" id="CHEBI:30413"/>
    </ligand>
    <ligandPart>
        <name>Fe</name>
        <dbReference type="ChEBI" id="CHEBI:18248"/>
    </ligandPart>
</feature>
<keyword evidence="3" id="KW-0812">Transmembrane</keyword>
<keyword evidence="7 8" id="KW-0349">Heme</keyword>
<dbReference type="PROSITE" id="PS00086">
    <property type="entry name" value="CYTOCHROME_P450"/>
    <property type="match status" value="1"/>
</dbReference>
<dbReference type="Proteomes" id="UP000188268">
    <property type="component" value="Unassembled WGS sequence"/>
</dbReference>
<dbReference type="STRING" id="210143.A0A1R3I3R8"/>
<dbReference type="Pfam" id="PF00067">
    <property type="entry name" value="p450"/>
    <property type="match status" value="1"/>
</dbReference>
<dbReference type="PRINTS" id="PR00463">
    <property type="entry name" value="EP450I"/>
</dbReference>
<keyword evidence="8" id="KW-0503">Monooxygenase</keyword>
<dbReference type="InterPro" id="IPR001128">
    <property type="entry name" value="Cyt_P450"/>
</dbReference>
<dbReference type="GO" id="GO:0005783">
    <property type="term" value="C:endoplasmic reticulum"/>
    <property type="evidence" value="ECO:0007669"/>
    <property type="project" value="TreeGrafter"/>
</dbReference>
<evidence type="ECO:0000256" key="3">
    <source>
        <dbReference type="ARBA" id="ARBA00022692"/>
    </source>
</evidence>
<name>A0A1R3I3R8_COCAP</name>
<gene>
    <name evidence="9" type="ORF">CCACVL1_15151</name>
</gene>
<evidence type="ECO:0000256" key="7">
    <source>
        <dbReference type="PIRSR" id="PIRSR602401-1"/>
    </source>
</evidence>
<dbReference type="PANTHER" id="PTHR24286">
    <property type="entry name" value="CYTOCHROME P450 26"/>
    <property type="match status" value="1"/>
</dbReference>
<sequence>MGFEWSIVAVLVGAYVFLKKINEWYFVNSLGKKQSPLPPGDMGWPFIGNMWSFLRAFKSQDPDSFVNNLMKRHGRTNIYKTHLFGSPSVIVCSPELCRKVLTDDEHFKFGYPSSAIQLGGKKSLYGVSASEHRRLRRLTTDPISGQKALALYVGHIEDIVIPSLEHLASMNRPIKFFNEMKRISFKVAAQIFLGSTQDAVVSSMVKYYTELFPGVLSFPIDIPGFAFHKALEAREKLVKTIFQAEIDGRRARKTNVPNRKKGMVDLLMEVEDDNGEKLEDEHIIDLLLLILFAGHETTAQTVMWAIISLNEHPEMLQKAKEEQESIIKRRPSSQKGLTLAEIKQMEYLPKVIDESLRRSNFAFSIFRKAETDVELNGYTIPKGWKVLVWQRAVHMDPDIYSNPKEFLPSRWEDHKFKAGSFIPFGAGIRTCPGAALGKLEISIFLHYFLLNYKLEELNPKGPIKCLPSPHPADNCLARVVKLP</sequence>
<reference evidence="9 10" key="1">
    <citation type="submission" date="2013-09" db="EMBL/GenBank/DDBJ databases">
        <title>Corchorus capsularis genome sequencing.</title>
        <authorList>
            <person name="Alam M."/>
            <person name="Haque M.S."/>
            <person name="Islam M.S."/>
            <person name="Emdad E.M."/>
            <person name="Islam M.M."/>
            <person name="Ahmed B."/>
            <person name="Halim A."/>
            <person name="Hossen Q.M.M."/>
            <person name="Hossain M.Z."/>
            <person name="Ahmed R."/>
            <person name="Khan M.M."/>
            <person name="Islam R."/>
            <person name="Rashid M.M."/>
            <person name="Khan S.A."/>
            <person name="Rahman M.S."/>
            <person name="Alam M."/>
        </authorList>
    </citation>
    <scope>NUCLEOTIDE SEQUENCE [LARGE SCALE GENOMIC DNA]</scope>
    <source>
        <strain evidence="10">cv. CVL-1</strain>
        <tissue evidence="9">Whole seedling</tissue>
    </source>
</reference>
<protein>
    <submittedName>
        <fullName evidence="9">Cytochrome P450</fullName>
    </submittedName>
</protein>
<organism evidence="9 10">
    <name type="scientific">Corchorus capsularis</name>
    <name type="common">Jute</name>
    <dbReference type="NCBI Taxonomy" id="210143"/>
    <lineage>
        <taxon>Eukaryota</taxon>
        <taxon>Viridiplantae</taxon>
        <taxon>Streptophyta</taxon>
        <taxon>Embryophyta</taxon>
        <taxon>Tracheophyta</taxon>
        <taxon>Spermatophyta</taxon>
        <taxon>Magnoliopsida</taxon>
        <taxon>eudicotyledons</taxon>
        <taxon>Gunneridae</taxon>
        <taxon>Pentapetalae</taxon>
        <taxon>rosids</taxon>
        <taxon>malvids</taxon>
        <taxon>Malvales</taxon>
        <taxon>Malvaceae</taxon>
        <taxon>Grewioideae</taxon>
        <taxon>Apeibeae</taxon>
        <taxon>Corchorus</taxon>
    </lineage>
</organism>
<dbReference type="OMA" id="TAQTICW"/>
<comment type="subcellular location">
    <subcellularLocation>
        <location evidence="1">Membrane</location>
        <topology evidence="1">Single-pass membrane protein</topology>
    </subcellularLocation>
</comment>
<dbReference type="Gramene" id="OMO77226">
    <property type="protein sequence ID" value="OMO77226"/>
    <property type="gene ID" value="CCACVL1_15151"/>
</dbReference>
<proteinExistence type="inferred from homology"/>
<evidence type="ECO:0000256" key="6">
    <source>
        <dbReference type="ARBA" id="ARBA00023004"/>
    </source>
</evidence>
<dbReference type="PRINTS" id="PR00385">
    <property type="entry name" value="P450"/>
</dbReference>
<dbReference type="SUPFAM" id="SSF48264">
    <property type="entry name" value="Cytochrome P450"/>
    <property type="match status" value="1"/>
</dbReference>
<keyword evidence="6 7" id="KW-0408">Iron</keyword>
<evidence type="ECO:0000256" key="8">
    <source>
        <dbReference type="RuleBase" id="RU000461"/>
    </source>
</evidence>
<evidence type="ECO:0000313" key="9">
    <source>
        <dbReference type="EMBL" id="OMO77226.1"/>
    </source>
</evidence>
<dbReference type="GO" id="GO:0005506">
    <property type="term" value="F:iron ion binding"/>
    <property type="evidence" value="ECO:0007669"/>
    <property type="project" value="InterPro"/>
</dbReference>
<dbReference type="GO" id="GO:0016020">
    <property type="term" value="C:membrane"/>
    <property type="evidence" value="ECO:0007669"/>
    <property type="project" value="UniProtKB-SubCell"/>
</dbReference>
<dbReference type="GO" id="GO:0010268">
    <property type="term" value="P:brassinosteroid homeostasis"/>
    <property type="evidence" value="ECO:0007669"/>
    <property type="project" value="TreeGrafter"/>
</dbReference>
<evidence type="ECO:0000256" key="5">
    <source>
        <dbReference type="ARBA" id="ARBA00022989"/>
    </source>
</evidence>
<dbReference type="AlphaFoldDB" id="A0A1R3I3R8"/>
<dbReference type="GO" id="GO:0016132">
    <property type="term" value="P:brassinosteroid biosynthetic process"/>
    <property type="evidence" value="ECO:0007669"/>
    <property type="project" value="TreeGrafter"/>
</dbReference>
<dbReference type="GO" id="GO:0051777">
    <property type="term" value="F:ent-kaurenoic acid monooxygenase activity"/>
    <property type="evidence" value="ECO:0007669"/>
    <property type="project" value="TreeGrafter"/>
</dbReference>
<evidence type="ECO:0000256" key="1">
    <source>
        <dbReference type="ARBA" id="ARBA00004167"/>
    </source>
</evidence>
<comment type="similarity">
    <text evidence="2 8">Belongs to the cytochrome P450 family.</text>
</comment>
<keyword evidence="8" id="KW-0560">Oxidoreductase</keyword>
<keyword evidence="5" id="KW-0472">Membrane</keyword>
<keyword evidence="10" id="KW-1185">Reference proteome</keyword>
<dbReference type="GO" id="GO:0020037">
    <property type="term" value="F:heme binding"/>
    <property type="evidence" value="ECO:0007669"/>
    <property type="project" value="InterPro"/>
</dbReference>
<dbReference type="Gene3D" id="1.10.630.10">
    <property type="entry name" value="Cytochrome P450"/>
    <property type="match status" value="1"/>
</dbReference>
<keyword evidence="4 7" id="KW-0479">Metal-binding</keyword>
<dbReference type="GO" id="GO:0016125">
    <property type="term" value="P:sterol metabolic process"/>
    <property type="evidence" value="ECO:0007669"/>
    <property type="project" value="TreeGrafter"/>
</dbReference>
<comment type="caution">
    <text evidence="9">The sequence shown here is derived from an EMBL/GenBank/DDBJ whole genome shotgun (WGS) entry which is preliminary data.</text>
</comment>